<dbReference type="AlphaFoldDB" id="M1DSQ6"/>
<sequence length="218" mass="25711">MKGRRKKLNITEIQNAQGDLVKTIDDIGAKAVLFFEGQFRENYRHDSDDMLKLIPKMITTEQNEEMGRIPSKEEIKEVVFSLNGESTGSPDGFSSGERGKHWVVWKDISRAMFGKLWWKFRTSTSLWRTFMWNKYCKKVHPLIAKGTGASNTWKKMTEVREVIEHEIWWQVKSREASFWFDNWTKQGALYFTEDQASGEEELEIRQFITDGEWDRNKL</sequence>
<accession>M1DSQ6</accession>
<organism evidence="1 2">
    <name type="scientific">Solanum tuberosum</name>
    <name type="common">Potato</name>
    <dbReference type="NCBI Taxonomy" id="4113"/>
    <lineage>
        <taxon>Eukaryota</taxon>
        <taxon>Viridiplantae</taxon>
        <taxon>Streptophyta</taxon>
        <taxon>Embryophyta</taxon>
        <taxon>Tracheophyta</taxon>
        <taxon>Spermatophyta</taxon>
        <taxon>Magnoliopsida</taxon>
        <taxon>eudicotyledons</taxon>
        <taxon>Gunneridae</taxon>
        <taxon>Pentapetalae</taxon>
        <taxon>asterids</taxon>
        <taxon>lamiids</taxon>
        <taxon>Solanales</taxon>
        <taxon>Solanaceae</taxon>
        <taxon>Solanoideae</taxon>
        <taxon>Solaneae</taxon>
        <taxon>Solanum</taxon>
    </lineage>
</organism>
<dbReference type="HOGENOM" id="CLU_1268827_0_0_1"/>
<dbReference type="OMA" id="VWIDMIS"/>
<dbReference type="Gramene" id="PGSC0003DMT400093799">
    <property type="protein sequence ID" value="PGSC0003DMT400093799"/>
    <property type="gene ID" value="PGSC0003DMG400043370"/>
</dbReference>
<evidence type="ECO:0000313" key="1">
    <source>
        <dbReference type="EnsemblPlants" id="PGSC0003DMT400093799"/>
    </source>
</evidence>
<reference evidence="2" key="1">
    <citation type="journal article" date="2011" name="Nature">
        <title>Genome sequence and analysis of the tuber crop potato.</title>
        <authorList>
            <consortium name="The Potato Genome Sequencing Consortium"/>
        </authorList>
    </citation>
    <scope>NUCLEOTIDE SEQUENCE [LARGE SCALE GENOMIC DNA]</scope>
    <source>
        <strain evidence="2">cv. DM1-3 516 R44</strain>
    </source>
</reference>
<proteinExistence type="predicted"/>
<evidence type="ECO:0000313" key="2">
    <source>
        <dbReference type="Proteomes" id="UP000011115"/>
    </source>
</evidence>
<protein>
    <submittedName>
        <fullName evidence="1">RNase H family protein</fullName>
    </submittedName>
</protein>
<keyword evidence="2" id="KW-1185">Reference proteome</keyword>
<dbReference type="Proteomes" id="UP000011115">
    <property type="component" value="Unassembled WGS sequence"/>
</dbReference>
<dbReference type="EnsemblPlants" id="PGSC0003DMT400093799">
    <property type="protein sequence ID" value="PGSC0003DMT400093799"/>
    <property type="gene ID" value="PGSC0003DMG400043370"/>
</dbReference>
<name>M1DSQ6_SOLTU</name>
<dbReference type="InParanoid" id="M1DSQ6"/>
<reference evidence="1" key="2">
    <citation type="submission" date="2015-06" db="UniProtKB">
        <authorList>
            <consortium name="EnsemblPlants"/>
        </authorList>
    </citation>
    <scope>IDENTIFICATION</scope>
    <source>
        <strain evidence="1">DM1-3 516 R44</strain>
    </source>
</reference>
<dbReference type="PaxDb" id="4113-PGSC0003DMT400093799"/>